<feature type="transmembrane region" description="Helical" evidence="6">
    <location>
        <begin position="70"/>
        <end position="92"/>
    </location>
</feature>
<dbReference type="PANTHER" id="PTHR14297:SF4">
    <property type="entry name" value="XK-RELATED PROTEIN 2"/>
    <property type="match status" value="1"/>
</dbReference>
<dbReference type="InterPro" id="IPR018629">
    <property type="entry name" value="XK-rel"/>
</dbReference>
<dbReference type="HOGENOM" id="CLU_037429_1_1_1"/>
<dbReference type="PANTHER" id="PTHR14297">
    <property type="entry name" value="MEMBRANE TRANSPORT PROTEIN XK FAMILY MEMBER"/>
    <property type="match status" value="1"/>
</dbReference>
<feature type="transmembrane region" description="Helical" evidence="6">
    <location>
        <begin position="269"/>
        <end position="287"/>
    </location>
</feature>
<dbReference type="Ensembl" id="ENSTNIT00000020201.1">
    <property type="protein sequence ID" value="ENSTNIP00000019970.1"/>
    <property type="gene ID" value="ENSTNIG00000016857.1"/>
</dbReference>
<accession>Q49LT1</accession>
<evidence type="ECO:0000256" key="5">
    <source>
        <dbReference type="ARBA" id="ARBA00023136"/>
    </source>
</evidence>
<feature type="transmembrane region" description="Helical" evidence="6">
    <location>
        <begin position="37"/>
        <end position="58"/>
    </location>
</feature>
<feature type="transmembrane region" description="Helical" evidence="6">
    <location>
        <begin position="104"/>
        <end position="125"/>
    </location>
</feature>
<keyword evidence="3 6" id="KW-0812">Transmembrane</keyword>
<sequence>MEEQEREISDIDPSENQSEVENGVRQVVNYSRGLERAPLSIVLATVLYCAEFVSAAMVSGKYHSTKDDTWLGFTITFMLVPAVLIQLALTFIHRDAGRDRPLVLFLHLLLLGPVIRCFEALIIYFKGVKREETYVTLYRKIILKNGQKIPTEWEIGQRDRMLAVHRDAFKRTAVIQAFLGSVPQLTLQMYATIQEKYFLPARLALMIINLVSITYGALVCSVLAIHIRYDDYKVRVRPAAYLCMIVWRGLEIATRITVLVLFSTALTYWVALVGLLNLLFFFFQPWTEFWAKKGSLTQGLEPNLSHFGTVVVLSLFTLLYACINVFCWSAVQLDFTHRELIQRRQGWGRLALYYCARFVENFVLITLWYFNKSDFFEYVCAPLLVVQLLIGYSMSVLFMLVFYQFCHPCRSLFKYNVHDCLHCICCQKGTGRRRHQKPSYSTHLSQHPNPRQSIWVICPVSMWTNKKPIR</sequence>
<feature type="transmembrane region" description="Helical" evidence="6">
    <location>
        <begin position="351"/>
        <end position="370"/>
    </location>
</feature>
<evidence type="ECO:0000256" key="4">
    <source>
        <dbReference type="ARBA" id="ARBA00022989"/>
    </source>
</evidence>
<dbReference type="Pfam" id="PF09815">
    <property type="entry name" value="XK-related"/>
    <property type="match status" value="1"/>
</dbReference>
<feature type="transmembrane region" description="Helical" evidence="6">
    <location>
        <begin position="203"/>
        <end position="227"/>
    </location>
</feature>
<evidence type="ECO:0000313" key="10">
    <source>
        <dbReference type="Proteomes" id="UP000007303"/>
    </source>
</evidence>
<comment type="subcellular location">
    <subcellularLocation>
        <location evidence="1 6">Membrane</location>
        <topology evidence="1 6">Multi-pass membrane protein</topology>
    </subcellularLocation>
</comment>
<dbReference type="AlphaFoldDB" id="Q49LT1"/>
<feature type="region of interest" description="Disordered" evidence="7">
    <location>
        <begin position="1"/>
        <end position="20"/>
    </location>
</feature>
<dbReference type="Proteomes" id="UP000007303">
    <property type="component" value="Unassembled WGS sequence"/>
</dbReference>
<dbReference type="OMA" id="FLVICAN"/>
<protein>
    <recommendedName>
        <fullName evidence="6">XK-related protein</fullName>
    </recommendedName>
</protein>
<proteinExistence type="evidence at transcript level"/>
<dbReference type="GO" id="GO:0005886">
    <property type="term" value="C:plasma membrane"/>
    <property type="evidence" value="ECO:0007669"/>
    <property type="project" value="UniProtKB-ARBA"/>
</dbReference>
<reference evidence="10" key="1">
    <citation type="journal article" date="2004" name="Nature">
        <title>Genome duplication in the teleost fish Tetraodon nigroviridis reveals the early vertebrate proto-karyotype.</title>
        <authorList>
            <person name="Jaillon O."/>
            <person name="Aury J.-M."/>
            <person name="Brunet F."/>
            <person name="Petit J.-L."/>
            <person name="Stange-Thomann N."/>
            <person name="Mauceli E."/>
            <person name="Bouneau L."/>
            <person name="Fischer C."/>
            <person name="Ozouf-Costaz C."/>
            <person name="Bernot A."/>
            <person name="Nicaud S."/>
            <person name="Jaffe D."/>
            <person name="Fisher S."/>
            <person name="Lutfalla G."/>
            <person name="Dossat C."/>
            <person name="Segurens B."/>
            <person name="Dasilva C."/>
            <person name="Salanoubat M."/>
            <person name="Levy M."/>
            <person name="Boudet N."/>
            <person name="Castellano S."/>
            <person name="Anthouard V."/>
            <person name="Jubin C."/>
            <person name="Castelli V."/>
            <person name="Katinka M."/>
            <person name="Vacherie B."/>
            <person name="Biemont C."/>
            <person name="Skalli Z."/>
            <person name="Cattolico L."/>
            <person name="Poulain J."/>
            <person name="De Berardinis V."/>
            <person name="Cruaud C."/>
            <person name="Duprat S."/>
            <person name="Brottier P."/>
            <person name="Coutanceau J.-P."/>
            <person name="Gouzy J."/>
            <person name="Parra G."/>
            <person name="Lardier G."/>
            <person name="Chapple C."/>
            <person name="McKernan K.J."/>
            <person name="McEwan P."/>
            <person name="Bosak S."/>
            <person name="Kellis M."/>
            <person name="Volff J.-N."/>
            <person name="Guigo R."/>
            <person name="Zody M.C."/>
            <person name="Mesirov J."/>
            <person name="Lindblad-Toh K."/>
            <person name="Birren B."/>
            <person name="Nusbaum C."/>
            <person name="Kahn D."/>
            <person name="Robinson-Rechavi M."/>
            <person name="Laudet V."/>
            <person name="Schachter V."/>
            <person name="Quetier F."/>
            <person name="Saurin W."/>
            <person name="Scarpelli C."/>
            <person name="Wincker P."/>
            <person name="Lander E.S."/>
            <person name="Weissenbach J."/>
            <person name="Roest Crollius H."/>
        </authorList>
    </citation>
    <scope>NUCLEOTIDE SEQUENCE [LARGE SCALE GENOMIC DNA]</scope>
</reference>
<dbReference type="InterPro" id="IPR051773">
    <property type="entry name" value="XK-related_adapter"/>
</dbReference>
<keyword evidence="4 6" id="KW-1133">Transmembrane helix</keyword>
<name>Q49LT1_TETNG</name>
<keyword evidence="10" id="KW-1185">Reference proteome</keyword>
<evidence type="ECO:0000256" key="3">
    <source>
        <dbReference type="ARBA" id="ARBA00022692"/>
    </source>
</evidence>
<feature type="transmembrane region" description="Helical" evidence="6">
    <location>
        <begin position="307"/>
        <end position="331"/>
    </location>
</feature>
<evidence type="ECO:0000313" key="8">
    <source>
        <dbReference type="EMBL" id="AAU94451.1"/>
    </source>
</evidence>
<feature type="compositionally biased region" description="Acidic residues" evidence="7">
    <location>
        <begin position="1"/>
        <end position="13"/>
    </location>
</feature>
<evidence type="ECO:0000256" key="2">
    <source>
        <dbReference type="ARBA" id="ARBA00008789"/>
    </source>
</evidence>
<evidence type="ECO:0000313" key="9">
    <source>
        <dbReference type="Ensembl" id="ENSTNIP00000019970.1"/>
    </source>
</evidence>
<gene>
    <name evidence="8" type="primary">XRG2a</name>
</gene>
<dbReference type="STRING" id="99883.ENSTNIP00000019970"/>
<evidence type="ECO:0000256" key="1">
    <source>
        <dbReference type="ARBA" id="ARBA00004141"/>
    </source>
</evidence>
<feature type="transmembrane region" description="Helical" evidence="6">
    <location>
        <begin position="382"/>
        <end position="405"/>
    </location>
</feature>
<organism evidence="8">
    <name type="scientific">Tetraodon nigroviridis</name>
    <name type="common">Spotted green pufferfish</name>
    <name type="synonym">Chelonodon nigroviridis</name>
    <dbReference type="NCBI Taxonomy" id="99883"/>
    <lineage>
        <taxon>Eukaryota</taxon>
        <taxon>Metazoa</taxon>
        <taxon>Chordata</taxon>
        <taxon>Craniata</taxon>
        <taxon>Vertebrata</taxon>
        <taxon>Euteleostomi</taxon>
        <taxon>Actinopterygii</taxon>
        <taxon>Neopterygii</taxon>
        <taxon>Teleostei</taxon>
        <taxon>Neoteleostei</taxon>
        <taxon>Acanthomorphata</taxon>
        <taxon>Eupercaria</taxon>
        <taxon>Tetraodontiformes</taxon>
        <taxon>Tetradontoidea</taxon>
        <taxon>Tetraodontidae</taxon>
        <taxon>Tetraodon</taxon>
    </lineage>
</organism>
<reference evidence="9" key="3">
    <citation type="submission" date="2025-05" db="UniProtKB">
        <authorList>
            <consortium name="Ensembl"/>
        </authorList>
    </citation>
    <scope>IDENTIFICATION</scope>
</reference>
<evidence type="ECO:0000256" key="7">
    <source>
        <dbReference type="SAM" id="MobiDB-lite"/>
    </source>
</evidence>
<comment type="similarity">
    <text evidence="2 6">Belongs to the XK family.</text>
</comment>
<dbReference type="GeneTree" id="ENSGT00390000003231"/>
<dbReference type="EMBL" id="AY702898">
    <property type="protein sequence ID" value="AAU94451.1"/>
    <property type="molecule type" value="mRNA"/>
</dbReference>
<keyword evidence="5 6" id="KW-0472">Membrane</keyword>
<reference evidence="8" key="2">
    <citation type="submission" date="2004-07" db="EMBL/GenBank/DDBJ databases">
        <title>A superfamily of XK-related genes (XRG) widely expressed in vertebrates and invertebrates.</title>
        <authorList>
            <person name="Huang C.-H."/>
            <person name="Chen Y."/>
        </authorList>
    </citation>
    <scope>NUCLEOTIDE SEQUENCE</scope>
</reference>
<evidence type="ECO:0000256" key="6">
    <source>
        <dbReference type="RuleBase" id="RU910716"/>
    </source>
</evidence>